<protein>
    <submittedName>
        <fullName evidence="1">Uncharacterized protein</fullName>
    </submittedName>
</protein>
<evidence type="ECO:0000313" key="1">
    <source>
        <dbReference type="EMBL" id="ARW58147.1"/>
    </source>
</evidence>
<dbReference type="KEGG" id="vg:65109888"/>
<accession>A0A1Z1LZC2</accession>
<organism evidence="1 2">
    <name type="scientific">Serratia phage X20</name>
    <dbReference type="NCBI Taxonomy" id="2006942"/>
    <lineage>
        <taxon>Viruses</taxon>
        <taxon>Duplodnaviria</taxon>
        <taxon>Heunggongvirae</taxon>
        <taxon>Uroviricota</taxon>
        <taxon>Caudoviricetes</taxon>
        <taxon>Pantevenvirales</taxon>
        <taxon>Straboviridae</taxon>
        <taxon>Tevenvirinae</taxon>
        <taxon>Winklervirus</taxon>
        <taxon>Winklervirus xtwenty</taxon>
    </lineage>
</organism>
<name>A0A1Z1LZC2_9CAUD</name>
<dbReference type="RefSeq" id="YP_010092325.1">
    <property type="nucleotide sequence ID" value="NC_055728.1"/>
</dbReference>
<sequence length="227" mass="26467">MITNTHFVVPITNRNVTAFKSLGYEVKSGVPHLIEFDDCPGKTVITCRCDTCSEEYTITKAKLNETNTKFCMKRRWEVYSEDRKDFWNSEQGLEIRKVKGPKISKSKKGVRIEACCGSNNGRWNPNKDAKRKYYSKVRGYSLKHFRREIEKLPNFELSGKCGIENAYQLDHKVSIKYGFENNVPPEIIGHICNLEMIPWEQNRQKDSRNSVDLETLNLLIEKHDRKQ</sequence>
<evidence type="ECO:0000313" key="2">
    <source>
        <dbReference type="Proteomes" id="UP000225074"/>
    </source>
</evidence>
<keyword evidence="2" id="KW-1185">Reference proteome</keyword>
<proteinExistence type="predicted"/>
<dbReference type="Proteomes" id="UP000225074">
    <property type="component" value="Genome"/>
</dbReference>
<dbReference type="GeneID" id="65109888"/>
<dbReference type="EMBL" id="MF036692">
    <property type="protein sequence ID" value="ARW58147.1"/>
    <property type="molecule type" value="Genomic_DNA"/>
</dbReference>
<reference evidence="1 2" key="1">
    <citation type="submission" date="2017-05" db="EMBL/GenBank/DDBJ databases">
        <title>Environmental T4-family bacteriophages evolve to escape abortive infection via multiple routes in a bacterial host employing #altruistic suicide# through Type III toxin-antitoxin systems.</title>
        <authorList>
            <person name="Chen B."/>
            <person name="Akusobi C."/>
            <person name="Fang X."/>
            <person name="Salmond G.P.C."/>
        </authorList>
    </citation>
    <scope>NUCLEOTIDE SEQUENCE [LARGE SCALE GENOMIC DNA]</scope>
</reference>